<dbReference type="KEGG" id="vg:77940501"/>
<proteinExistence type="predicted"/>
<dbReference type="EMBL" id="OL348188">
    <property type="protein sequence ID" value="UGC97267.1"/>
    <property type="molecule type" value="Genomic_DNA"/>
</dbReference>
<organism evidence="1 2">
    <name type="scientific">Aeromonas phage vB_AsaM_LPM4</name>
    <dbReference type="NCBI Taxonomy" id="2894367"/>
    <lineage>
        <taxon>Viruses</taxon>
        <taxon>Duplodnaviria</taxon>
        <taxon>Heunggongvirae</taxon>
        <taxon>Uroviricota</taxon>
        <taxon>Caudoviricetes</taxon>
        <taxon>Peduoviridae</taxon>
        <taxon>Piscesmortuivirus</taxon>
        <taxon>Piscesmortuivirus LPM4</taxon>
    </lineage>
</organism>
<dbReference type="RefSeq" id="YP_010664452.1">
    <property type="nucleotide sequence ID" value="NC_070919.1"/>
</dbReference>
<dbReference type="GeneID" id="77940501"/>
<reference evidence="1" key="1">
    <citation type="submission" date="2021-11" db="EMBL/GenBank/DDBJ databases">
        <title>vB_AsaM_LPM4, the infectious counterpart bacteriophage of Aeromonas salmonicida subsp. salmonicida Prophage 3, requires the A-layer in its infection process.</title>
        <authorList>
            <person name="Leduc G.R."/>
            <person name="Paquet V.E."/>
            <person name="Piche L.C."/>
            <person name="Vincent A.T."/>
            <person name="Charette S.J."/>
        </authorList>
    </citation>
    <scope>NUCLEOTIDE SEQUENCE</scope>
</reference>
<dbReference type="Proteomes" id="UP000828357">
    <property type="component" value="Segment"/>
</dbReference>
<accession>A0AAE8YHE4</accession>
<keyword evidence="2" id="KW-1185">Reference proteome</keyword>
<sequence>MIYRYAVMSGSTVVGISQYTMEVDDPRLIPLEDIDVSIGDIYNGSEFAKPAQEKTVGE</sequence>
<name>A0AAE8YHE4_9CAUD</name>
<protein>
    <submittedName>
        <fullName evidence="1">Uncharacterized protein</fullName>
    </submittedName>
</protein>
<evidence type="ECO:0000313" key="2">
    <source>
        <dbReference type="Proteomes" id="UP000828357"/>
    </source>
</evidence>
<evidence type="ECO:0000313" key="1">
    <source>
        <dbReference type="EMBL" id="UGC97267.1"/>
    </source>
</evidence>